<dbReference type="Proteomes" id="UP000494165">
    <property type="component" value="Unassembled WGS sequence"/>
</dbReference>
<accession>A0A8S1DLI8</accession>
<evidence type="ECO:0000256" key="1">
    <source>
        <dbReference type="SAM" id="MobiDB-lite"/>
    </source>
</evidence>
<feature type="region of interest" description="Disordered" evidence="1">
    <location>
        <begin position="24"/>
        <end position="96"/>
    </location>
</feature>
<proteinExistence type="predicted"/>
<dbReference type="AlphaFoldDB" id="A0A8S1DLI8"/>
<feature type="compositionally biased region" description="Acidic residues" evidence="1">
    <location>
        <begin position="40"/>
        <end position="56"/>
    </location>
</feature>
<comment type="caution">
    <text evidence="2">The sequence shown here is derived from an EMBL/GenBank/DDBJ whole genome shotgun (WGS) entry which is preliminary data.</text>
</comment>
<feature type="compositionally biased region" description="Pro residues" evidence="1">
    <location>
        <begin position="73"/>
        <end position="89"/>
    </location>
</feature>
<sequence length="235" mass="24880">MRERRRVSGMQRLVCPRALMAFPDEPRKPLWAADPCSSDADSEVLDVGHDDDEDAMDLSRRGLSDEDEDARTSPPPPPQQQLCNKPPPNASSAASSRLAFSVENILDPTKFTGRALCWKPLGHPDDDLSSSDLGKDGGSGDEDGTREGGSDDESADEATHKFGSRKKCKSGGSCGSTDGGGGGGGGGAPSLWGAGAGSRVGRGRRSRTSSWWRSRTNSRRRATCPCASGSTWRCP</sequence>
<dbReference type="EMBL" id="CADEPI010000249">
    <property type="protein sequence ID" value="CAB3381882.1"/>
    <property type="molecule type" value="Genomic_DNA"/>
</dbReference>
<keyword evidence="3" id="KW-1185">Reference proteome</keyword>
<feature type="compositionally biased region" description="Gly residues" evidence="1">
    <location>
        <begin position="172"/>
        <end position="200"/>
    </location>
</feature>
<name>A0A8S1DLI8_9INSE</name>
<reference evidence="2 3" key="1">
    <citation type="submission" date="2020-04" db="EMBL/GenBank/DDBJ databases">
        <authorList>
            <person name="Alioto T."/>
            <person name="Alioto T."/>
            <person name="Gomez Garrido J."/>
        </authorList>
    </citation>
    <scope>NUCLEOTIDE SEQUENCE [LARGE SCALE GENOMIC DNA]</scope>
</reference>
<evidence type="ECO:0000313" key="2">
    <source>
        <dbReference type="EMBL" id="CAB3381882.1"/>
    </source>
</evidence>
<organism evidence="2 3">
    <name type="scientific">Cloeon dipterum</name>
    <dbReference type="NCBI Taxonomy" id="197152"/>
    <lineage>
        <taxon>Eukaryota</taxon>
        <taxon>Metazoa</taxon>
        <taxon>Ecdysozoa</taxon>
        <taxon>Arthropoda</taxon>
        <taxon>Hexapoda</taxon>
        <taxon>Insecta</taxon>
        <taxon>Pterygota</taxon>
        <taxon>Palaeoptera</taxon>
        <taxon>Ephemeroptera</taxon>
        <taxon>Pisciforma</taxon>
        <taxon>Baetidae</taxon>
        <taxon>Cloeon</taxon>
    </lineage>
</organism>
<feature type="region of interest" description="Disordered" evidence="1">
    <location>
        <begin position="115"/>
        <end position="235"/>
    </location>
</feature>
<gene>
    <name evidence="2" type="ORF">CLODIP_2_CD09057</name>
</gene>
<evidence type="ECO:0000313" key="3">
    <source>
        <dbReference type="Proteomes" id="UP000494165"/>
    </source>
</evidence>
<dbReference type="OrthoDB" id="7402200at2759"/>
<protein>
    <submittedName>
        <fullName evidence="2">Uncharacterized protein</fullName>
    </submittedName>
</protein>